<proteinExistence type="predicted"/>
<evidence type="ECO:0000256" key="1">
    <source>
        <dbReference type="SAM" id="MobiDB-lite"/>
    </source>
</evidence>
<evidence type="ECO:0000313" key="2">
    <source>
        <dbReference type="EMBL" id="OPC81937.1"/>
    </source>
</evidence>
<dbReference type="AlphaFoldDB" id="A0A1T3NYL8"/>
<keyword evidence="3" id="KW-1185">Reference proteome</keyword>
<gene>
    <name evidence="2" type="ORF">B4N89_14205</name>
</gene>
<feature type="region of interest" description="Disordered" evidence="1">
    <location>
        <begin position="67"/>
        <end position="91"/>
    </location>
</feature>
<comment type="caution">
    <text evidence="2">The sequence shown here is derived from an EMBL/GenBank/DDBJ whole genome shotgun (WGS) entry which is preliminary data.</text>
</comment>
<sequence>MISASGSVRREAADASVSSAPGTHHGDGHRTRGGPDPDAPHPPKPLAARDAAWDYLGVVRREGIDHGTQHTRQRLLELGPVVPAVRSRSRA</sequence>
<name>A0A1T3NYL8_9ACTN</name>
<protein>
    <submittedName>
        <fullName evidence="2">Uncharacterized protein</fullName>
    </submittedName>
</protein>
<reference evidence="2 3" key="1">
    <citation type="submission" date="2017-03" db="EMBL/GenBank/DDBJ databases">
        <title>Draft genome sequence of Streptomyces scabrisporus NF3, endophyte isolated from Amphipterygium adstringens.</title>
        <authorList>
            <person name="Vazquez M."/>
            <person name="Ceapa C.D."/>
            <person name="Rodriguez Luna D."/>
            <person name="Sanchez Esquivel S."/>
        </authorList>
    </citation>
    <scope>NUCLEOTIDE SEQUENCE [LARGE SCALE GENOMIC DNA]</scope>
    <source>
        <strain evidence="2 3">NF3</strain>
    </source>
</reference>
<organism evidence="2 3">
    <name type="scientific">Embleya scabrispora</name>
    <dbReference type="NCBI Taxonomy" id="159449"/>
    <lineage>
        <taxon>Bacteria</taxon>
        <taxon>Bacillati</taxon>
        <taxon>Actinomycetota</taxon>
        <taxon>Actinomycetes</taxon>
        <taxon>Kitasatosporales</taxon>
        <taxon>Streptomycetaceae</taxon>
        <taxon>Embleya</taxon>
    </lineage>
</organism>
<dbReference type="RefSeq" id="WP_078976210.1">
    <property type="nucleotide sequence ID" value="NZ_MWQN01000001.1"/>
</dbReference>
<evidence type="ECO:0000313" key="3">
    <source>
        <dbReference type="Proteomes" id="UP000190037"/>
    </source>
</evidence>
<feature type="compositionally biased region" description="Basic and acidic residues" evidence="1">
    <location>
        <begin position="24"/>
        <end position="41"/>
    </location>
</feature>
<dbReference type="Proteomes" id="UP000190037">
    <property type="component" value="Unassembled WGS sequence"/>
</dbReference>
<feature type="region of interest" description="Disordered" evidence="1">
    <location>
        <begin position="1"/>
        <end position="48"/>
    </location>
</feature>
<accession>A0A1T3NYL8</accession>
<dbReference type="EMBL" id="MWQN01000001">
    <property type="protein sequence ID" value="OPC81937.1"/>
    <property type="molecule type" value="Genomic_DNA"/>
</dbReference>